<comment type="caution">
    <text evidence="1">The sequence shown here is derived from an EMBL/GenBank/DDBJ whole genome shotgun (WGS) entry which is preliminary data.</text>
</comment>
<gene>
    <name evidence="1" type="ORF">C7B43_03385</name>
</gene>
<evidence type="ECO:0000313" key="1">
    <source>
        <dbReference type="EMBL" id="PSR31153.1"/>
    </source>
</evidence>
<dbReference type="Proteomes" id="UP000242699">
    <property type="component" value="Unassembled WGS sequence"/>
</dbReference>
<sequence length="328" mass="35557">MKPPLKSTVFAVSSSFLALGAGALIYSHTLPTAIPYSASSQQPTQAPKTHSFYRGHIESVSSTGVTITRTIDKTQNTQVLPLNQITVRAGWTTLSSHMLVPGEVVSVNETHGSSWVLSLHPVAQGKLRLNNGSWMIHKRVIGGSPVMEGASQMTAGVPVAVYGTRNGNQIAALVVQVRPKMVAGTVTQNASGRMTVNTKKAGQLQYTYSGALNSAQLGKIPVGHKVLVGTNPLTHQVLFARAIRHTHWGKIAKTLTHNVYGQLTQSSSTSLTIQGKWGSQQVHLNIRRVKVIWNKHPHTSASQVPAGSRVMLHEFHNRWILHVMPTHQ</sequence>
<evidence type="ECO:0008006" key="3">
    <source>
        <dbReference type="Google" id="ProtNLM"/>
    </source>
</evidence>
<reference evidence="1 2" key="1">
    <citation type="journal article" date="2014" name="BMC Genomics">
        <title>Comparison of environmental and isolate Sulfobacillus genomes reveals diverse carbon, sulfur, nitrogen, and hydrogen metabolisms.</title>
        <authorList>
            <person name="Justice N.B."/>
            <person name="Norman A."/>
            <person name="Brown C.T."/>
            <person name="Singh A."/>
            <person name="Thomas B.C."/>
            <person name="Banfield J.F."/>
        </authorList>
    </citation>
    <scope>NUCLEOTIDE SEQUENCE [LARGE SCALE GENOMIC DNA]</scope>
    <source>
        <strain evidence="1">AMDSBA1</strain>
    </source>
</reference>
<evidence type="ECO:0000313" key="2">
    <source>
        <dbReference type="Proteomes" id="UP000242699"/>
    </source>
</evidence>
<name>A0A2T2X9F9_9FIRM</name>
<proteinExistence type="predicted"/>
<organism evidence="1 2">
    <name type="scientific">Sulfobacillus benefaciens</name>
    <dbReference type="NCBI Taxonomy" id="453960"/>
    <lineage>
        <taxon>Bacteria</taxon>
        <taxon>Bacillati</taxon>
        <taxon>Bacillota</taxon>
        <taxon>Clostridia</taxon>
        <taxon>Eubacteriales</taxon>
        <taxon>Clostridiales Family XVII. Incertae Sedis</taxon>
        <taxon>Sulfobacillus</taxon>
    </lineage>
</organism>
<dbReference type="EMBL" id="PXYT01000004">
    <property type="protein sequence ID" value="PSR31153.1"/>
    <property type="molecule type" value="Genomic_DNA"/>
</dbReference>
<accession>A0A2T2X9F9</accession>
<protein>
    <recommendedName>
        <fullName evidence="3">DUF5666 domain-containing protein</fullName>
    </recommendedName>
</protein>
<dbReference type="AlphaFoldDB" id="A0A2T2X9F9"/>